<feature type="transmembrane region" description="Helical" evidence="14">
    <location>
        <begin position="6"/>
        <end position="24"/>
    </location>
</feature>
<feature type="transmembrane region" description="Helical" evidence="14">
    <location>
        <begin position="102"/>
        <end position="124"/>
    </location>
</feature>
<name>K7NBD7_PTHPU</name>
<keyword evidence="11 14" id="KW-0472">Membrane</keyword>
<feature type="transmembrane region" description="Helical" evidence="14">
    <location>
        <begin position="246"/>
        <end position="264"/>
    </location>
</feature>
<keyword evidence="7" id="KW-0999">Mitochondrion inner membrane</keyword>
<dbReference type="InterPro" id="IPR001694">
    <property type="entry name" value="NADH_UbQ_OxRdtase_su1/FPO"/>
</dbReference>
<comment type="similarity">
    <text evidence="3 12">Belongs to the complex I subunit 1 family.</text>
</comment>
<dbReference type="GO" id="GO:0009060">
    <property type="term" value="P:aerobic respiration"/>
    <property type="evidence" value="ECO:0007669"/>
    <property type="project" value="TreeGrafter"/>
</dbReference>
<feature type="transmembrane region" description="Helical" evidence="14">
    <location>
        <begin position="172"/>
        <end position="192"/>
    </location>
</feature>
<keyword evidence="10 13" id="KW-0496">Mitochondrion</keyword>
<comment type="catalytic activity">
    <reaction evidence="13">
        <text>a ubiquinone + NADH + 5 H(+)(in) = a ubiquinol + NAD(+) + 4 H(+)(out)</text>
        <dbReference type="Rhea" id="RHEA:29091"/>
        <dbReference type="Rhea" id="RHEA-COMP:9565"/>
        <dbReference type="Rhea" id="RHEA-COMP:9566"/>
        <dbReference type="ChEBI" id="CHEBI:15378"/>
        <dbReference type="ChEBI" id="CHEBI:16389"/>
        <dbReference type="ChEBI" id="CHEBI:17976"/>
        <dbReference type="ChEBI" id="CHEBI:57540"/>
        <dbReference type="ChEBI" id="CHEBI:57945"/>
        <dbReference type="EC" id="7.1.1.2"/>
    </reaction>
</comment>
<organism evidence="15">
    <name type="scientific">Pthirus pubis</name>
    <name type="common">Crab louse</name>
    <dbReference type="NCBI Taxonomy" id="121228"/>
    <lineage>
        <taxon>Eukaryota</taxon>
        <taxon>Metazoa</taxon>
        <taxon>Ecdysozoa</taxon>
        <taxon>Arthropoda</taxon>
        <taxon>Hexapoda</taxon>
        <taxon>Insecta</taxon>
        <taxon>Pterygota</taxon>
        <taxon>Neoptera</taxon>
        <taxon>Paraneoptera</taxon>
        <taxon>Psocodea</taxon>
        <taxon>Troctomorpha</taxon>
        <taxon>Phthiraptera</taxon>
        <taxon>Anoplura</taxon>
        <taxon>Pthiridae</taxon>
        <taxon>Pthirus</taxon>
    </lineage>
</organism>
<dbReference type="AlphaFoldDB" id="K7NBD7"/>
<reference evidence="15" key="1">
    <citation type="journal article" date="2012" name="Genome Biol. Evol.">
        <title>Evolution of extensively fragmented mitochondrial genomes in the lice of humans.</title>
        <authorList>
            <person name="Shao R."/>
            <person name="Zhu X.Q."/>
            <person name="Barker S.C."/>
            <person name="Herd K."/>
        </authorList>
    </citation>
    <scope>NUCLEOTIDE SEQUENCE</scope>
    <source>
        <strain evidence="15">B2155</strain>
    </source>
</reference>
<evidence type="ECO:0000313" key="15">
    <source>
        <dbReference type="EMBL" id="AEG66970.1"/>
    </source>
</evidence>
<dbReference type="PANTHER" id="PTHR11432">
    <property type="entry name" value="NADH DEHYDROGENASE SUBUNIT 1"/>
    <property type="match status" value="1"/>
</dbReference>
<comment type="function">
    <text evidence="1">Core subunit of the mitochondrial membrane respiratory chain NADH dehydrogenase (Complex I) that is believed to belong to the minimal assembly required for catalysis. Complex I functions in the transfer of electrons from NADH to the respiratory chain. The immediate electron acceptor for the enzyme is believed to be ubiquinone.</text>
</comment>
<geneLocation type="mitochondrion" evidence="15"/>
<keyword evidence="6 12" id="KW-0812">Transmembrane</keyword>
<feature type="transmembrane region" description="Helical" evidence="14">
    <location>
        <begin position="68"/>
        <end position="90"/>
    </location>
</feature>
<dbReference type="PANTHER" id="PTHR11432:SF3">
    <property type="entry name" value="NADH-UBIQUINONE OXIDOREDUCTASE CHAIN 1"/>
    <property type="match status" value="1"/>
</dbReference>
<keyword evidence="12" id="KW-0520">NAD</keyword>
<evidence type="ECO:0000256" key="6">
    <source>
        <dbReference type="ARBA" id="ARBA00022692"/>
    </source>
</evidence>
<evidence type="ECO:0000256" key="12">
    <source>
        <dbReference type="RuleBase" id="RU000471"/>
    </source>
</evidence>
<evidence type="ECO:0000256" key="9">
    <source>
        <dbReference type="ARBA" id="ARBA00023075"/>
    </source>
</evidence>
<dbReference type="PROSITE" id="PS00668">
    <property type="entry name" value="COMPLEX1_ND1_2"/>
    <property type="match status" value="1"/>
</dbReference>
<evidence type="ECO:0000256" key="5">
    <source>
        <dbReference type="ARBA" id="ARBA00022448"/>
    </source>
</evidence>
<evidence type="ECO:0000256" key="3">
    <source>
        <dbReference type="ARBA" id="ARBA00010535"/>
    </source>
</evidence>
<keyword evidence="8 14" id="KW-1133">Transmembrane helix</keyword>
<gene>
    <name evidence="15" type="primary">nad1</name>
</gene>
<dbReference type="GO" id="GO:0005743">
    <property type="term" value="C:mitochondrial inner membrane"/>
    <property type="evidence" value="ECO:0007669"/>
    <property type="project" value="UniProtKB-SubCell"/>
</dbReference>
<dbReference type="Pfam" id="PF00146">
    <property type="entry name" value="NADHdh"/>
    <property type="match status" value="1"/>
</dbReference>
<evidence type="ECO:0000256" key="1">
    <source>
        <dbReference type="ARBA" id="ARBA00003257"/>
    </source>
</evidence>
<comment type="subcellular location">
    <subcellularLocation>
        <location evidence="2 12">Mitochondrion inner membrane</location>
        <topology evidence="2 12">Multi-pass membrane protein</topology>
    </subcellularLocation>
</comment>
<feature type="transmembrane region" description="Helical" evidence="14">
    <location>
        <begin position="145"/>
        <end position="166"/>
    </location>
</feature>
<accession>K7NBD7</accession>
<sequence length="298" mass="32989">MLQILQGFMTVVMLMVCVAYFSLFERKMLGLTQLRLGPNKVGPTGVLQPLSDAPKLLTKSIQAHMDPFIYAFVTFLSFLLSLTYWFSIPIKFTPWSCESDNMGIWIIIGLSLVVYGPVSCGWFSHSKFSVLGSTRAIAQCISFELVLSVILLSVFSFSSCTSVLGICMAQLYAPNLLTAPLLAFGVWISLLAESGRSPFDLPEGESELVSGFNVEYGGVRYILIYLSESVTLMVSCMIMNSLFLGVTYLLPMLIWVVMSILLRSSLPRMRFDHCMALGWVTLLSSAISYALAIILILL</sequence>
<feature type="transmembrane region" description="Helical" evidence="14">
    <location>
        <begin position="276"/>
        <end position="297"/>
    </location>
</feature>
<evidence type="ECO:0000256" key="10">
    <source>
        <dbReference type="ARBA" id="ARBA00023128"/>
    </source>
</evidence>
<keyword evidence="9 13" id="KW-0830">Ubiquinone</keyword>
<evidence type="ECO:0000256" key="8">
    <source>
        <dbReference type="ARBA" id="ARBA00022989"/>
    </source>
</evidence>
<evidence type="ECO:0000256" key="11">
    <source>
        <dbReference type="ARBA" id="ARBA00023136"/>
    </source>
</evidence>
<dbReference type="GO" id="GO:0003954">
    <property type="term" value="F:NADH dehydrogenase activity"/>
    <property type="evidence" value="ECO:0007669"/>
    <property type="project" value="TreeGrafter"/>
</dbReference>
<evidence type="ECO:0000256" key="7">
    <source>
        <dbReference type="ARBA" id="ARBA00022792"/>
    </source>
</evidence>
<dbReference type="GO" id="GO:0008137">
    <property type="term" value="F:NADH dehydrogenase (ubiquinone) activity"/>
    <property type="evidence" value="ECO:0007669"/>
    <property type="project" value="UniProtKB-EC"/>
</dbReference>
<evidence type="ECO:0000256" key="4">
    <source>
        <dbReference type="ARBA" id="ARBA00021009"/>
    </source>
</evidence>
<evidence type="ECO:0000256" key="2">
    <source>
        <dbReference type="ARBA" id="ARBA00004448"/>
    </source>
</evidence>
<keyword evidence="5" id="KW-0813">Transport</keyword>
<evidence type="ECO:0000256" key="14">
    <source>
        <dbReference type="SAM" id="Phobius"/>
    </source>
</evidence>
<dbReference type="InterPro" id="IPR018086">
    <property type="entry name" value="NADH_UbQ_OxRdtase_su1_CS"/>
</dbReference>
<dbReference type="EC" id="7.1.1.2" evidence="13"/>
<protein>
    <recommendedName>
        <fullName evidence="4 13">NADH-ubiquinone oxidoreductase chain 1</fullName>
        <ecNumber evidence="13">7.1.1.2</ecNumber>
    </recommendedName>
</protein>
<dbReference type="EMBL" id="HM241896">
    <property type="protein sequence ID" value="AEG66970.1"/>
    <property type="molecule type" value="Genomic_DNA"/>
</dbReference>
<proteinExistence type="inferred from homology"/>
<evidence type="ECO:0000256" key="13">
    <source>
        <dbReference type="RuleBase" id="RU000473"/>
    </source>
</evidence>